<reference evidence="4" key="1">
    <citation type="journal article" date="2014" name="Int. J. Syst. Evol. Microbiol.">
        <title>Complete genome sequence of Corynebacterium casei LMG S-19264T (=DSM 44701T), isolated from a smear-ripened cheese.</title>
        <authorList>
            <consortium name="US DOE Joint Genome Institute (JGI-PGF)"/>
            <person name="Walter F."/>
            <person name="Albersmeier A."/>
            <person name="Kalinowski J."/>
            <person name="Ruckert C."/>
        </authorList>
    </citation>
    <scope>NUCLEOTIDE SEQUENCE</scope>
    <source>
        <strain evidence="4">JCM 19831</strain>
    </source>
</reference>
<evidence type="ECO:0000259" key="3">
    <source>
        <dbReference type="PROSITE" id="PS50977"/>
    </source>
</evidence>
<evidence type="ECO:0000313" key="5">
    <source>
        <dbReference type="Proteomes" id="UP000642070"/>
    </source>
</evidence>
<feature type="domain" description="HTH tetR-type" evidence="3">
    <location>
        <begin position="22"/>
        <end position="82"/>
    </location>
</feature>
<accession>A0A917X6U3</accession>
<sequence length="231" mass="26814">MDENVRVVRGRNRIRLGDDDAADVRAHIQQVALEMFIEEGYDKTSLREIAEKLGVTKAALYYHFPTKDDIVRSLIERRIAAVDELLEWAATQSRDERMRLEFLRRYAQLHERMPNENVIRFFERNQTLINTMAAGKQMREQMMRVFEFLVDPAEPLAQQLRRAMAVFTIHASTFILRERPGTERERREAALEVALELMSGASSVAHELVDVLVREHLQWEPEAEQADAGHG</sequence>
<dbReference type="PROSITE" id="PS50977">
    <property type="entry name" value="HTH_TETR_2"/>
    <property type="match status" value="1"/>
</dbReference>
<dbReference type="Gene3D" id="1.10.357.10">
    <property type="entry name" value="Tetracycline Repressor, domain 2"/>
    <property type="match status" value="1"/>
</dbReference>
<dbReference type="InterPro" id="IPR009057">
    <property type="entry name" value="Homeodomain-like_sf"/>
</dbReference>
<name>A0A917X6U3_9ACTN</name>
<dbReference type="InterPro" id="IPR023772">
    <property type="entry name" value="DNA-bd_HTH_TetR-type_CS"/>
</dbReference>
<dbReference type="Pfam" id="PF00440">
    <property type="entry name" value="TetR_N"/>
    <property type="match status" value="1"/>
</dbReference>
<keyword evidence="1 2" id="KW-0238">DNA-binding</keyword>
<dbReference type="PRINTS" id="PR00455">
    <property type="entry name" value="HTHTETR"/>
</dbReference>
<comment type="caution">
    <text evidence="4">The sequence shown here is derived from an EMBL/GenBank/DDBJ whole genome shotgun (WGS) entry which is preliminary data.</text>
</comment>
<dbReference type="PANTHER" id="PTHR43479:SF11">
    <property type="entry name" value="ACREF_ENVCD OPERON REPRESSOR-RELATED"/>
    <property type="match status" value="1"/>
</dbReference>
<dbReference type="Proteomes" id="UP000642070">
    <property type="component" value="Unassembled WGS sequence"/>
</dbReference>
<evidence type="ECO:0000313" key="4">
    <source>
        <dbReference type="EMBL" id="GGM81794.1"/>
    </source>
</evidence>
<dbReference type="PROSITE" id="PS01081">
    <property type="entry name" value="HTH_TETR_1"/>
    <property type="match status" value="1"/>
</dbReference>
<dbReference type="InterPro" id="IPR001647">
    <property type="entry name" value="HTH_TetR"/>
</dbReference>
<dbReference type="PANTHER" id="PTHR43479">
    <property type="entry name" value="ACREF/ENVCD OPERON REPRESSOR-RELATED"/>
    <property type="match status" value="1"/>
</dbReference>
<evidence type="ECO:0000256" key="2">
    <source>
        <dbReference type="PROSITE-ProRule" id="PRU00335"/>
    </source>
</evidence>
<organism evidence="4 5">
    <name type="scientific">Dactylosporangium sucinum</name>
    <dbReference type="NCBI Taxonomy" id="1424081"/>
    <lineage>
        <taxon>Bacteria</taxon>
        <taxon>Bacillati</taxon>
        <taxon>Actinomycetota</taxon>
        <taxon>Actinomycetes</taxon>
        <taxon>Micromonosporales</taxon>
        <taxon>Micromonosporaceae</taxon>
        <taxon>Dactylosporangium</taxon>
    </lineage>
</organism>
<reference evidence="4" key="2">
    <citation type="submission" date="2020-09" db="EMBL/GenBank/DDBJ databases">
        <authorList>
            <person name="Sun Q."/>
            <person name="Ohkuma M."/>
        </authorList>
    </citation>
    <scope>NUCLEOTIDE SEQUENCE</scope>
    <source>
        <strain evidence="4">JCM 19831</strain>
    </source>
</reference>
<dbReference type="EMBL" id="BMPI01000087">
    <property type="protein sequence ID" value="GGM81794.1"/>
    <property type="molecule type" value="Genomic_DNA"/>
</dbReference>
<evidence type="ECO:0000256" key="1">
    <source>
        <dbReference type="ARBA" id="ARBA00023125"/>
    </source>
</evidence>
<dbReference type="SUPFAM" id="SSF46689">
    <property type="entry name" value="Homeodomain-like"/>
    <property type="match status" value="1"/>
</dbReference>
<gene>
    <name evidence="4" type="ORF">GCM10007977_099040</name>
</gene>
<dbReference type="AlphaFoldDB" id="A0A917X6U3"/>
<keyword evidence="5" id="KW-1185">Reference proteome</keyword>
<feature type="DNA-binding region" description="H-T-H motif" evidence="2">
    <location>
        <begin position="45"/>
        <end position="64"/>
    </location>
</feature>
<proteinExistence type="predicted"/>
<dbReference type="RefSeq" id="WP_190257056.1">
    <property type="nucleotide sequence ID" value="NZ_BMPI01000087.1"/>
</dbReference>
<dbReference type="InterPro" id="IPR050624">
    <property type="entry name" value="HTH-type_Tx_Regulator"/>
</dbReference>
<protein>
    <submittedName>
        <fullName evidence="4">TetR family transcriptional regulator</fullName>
    </submittedName>
</protein>
<dbReference type="GO" id="GO:0003677">
    <property type="term" value="F:DNA binding"/>
    <property type="evidence" value="ECO:0007669"/>
    <property type="project" value="UniProtKB-UniRule"/>
</dbReference>